<dbReference type="CDD" id="cd12151">
    <property type="entry name" value="F1-ATPase_gamma"/>
    <property type="match status" value="1"/>
</dbReference>
<evidence type="ECO:0000313" key="11">
    <source>
        <dbReference type="Proteomes" id="UP000601435"/>
    </source>
</evidence>
<dbReference type="PRINTS" id="PR00126">
    <property type="entry name" value="ATPASEGAMMA"/>
</dbReference>
<sequence>MANARDIKKRIKAVGNIKRITKTMQMIATSKFARAQSKATAAKPFTEGVYELVRELAAKAGNVSHPLIEGPAGGPKGEHLVLVLTSDRGLCGPYNGSIIRMSLKHIRELGDEARVEVSGRKGASTLKFNKIPIADQHTIFGDNPRYEDVEKLAQKYMDMFMRGEVASVSVAYMRFISTSRQSAEIRPLLPLKPPAVEGDVNEGSGTKVDYEFTPSAEELLAEILPLTVKTTLLQCFNDAIVSEHVARMVAMKAATDNAGKMGKSLTRKYNRARQAQITTELTEIISGAAALE</sequence>
<dbReference type="SUPFAM" id="SSF52943">
    <property type="entry name" value="ATP synthase (F1-ATPase), gamma subunit"/>
    <property type="match status" value="1"/>
</dbReference>
<dbReference type="GO" id="GO:0045259">
    <property type="term" value="C:proton-transporting ATP synthase complex"/>
    <property type="evidence" value="ECO:0007669"/>
    <property type="project" value="UniProtKB-KW"/>
</dbReference>
<reference evidence="10" key="1">
    <citation type="submission" date="2021-02" db="EMBL/GenBank/DDBJ databases">
        <authorList>
            <person name="Dougan E. K."/>
            <person name="Rhodes N."/>
            <person name="Thang M."/>
            <person name="Chan C."/>
        </authorList>
    </citation>
    <scope>NUCLEOTIDE SEQUENCE</scope>
</reference>
<dbReference type="OrthoDB" id="239812at2759"/>
<evidence type="ECO:0000256" key="9">
    <source>
        <dbReference type="ARBA" id="ARBA00031066"/>
    </source>
</evidence>
<protein>
    <recommendedName>
        <fullName evidence="9">F-ATPase gamma subunit</fullName>
    </recommendedName>
</protein>
<dbReference type="InterPro" id="IPR000131">
    <property type="entry name" value="ATP_synth_F1_gsu"/>
</dbReference>
<keyword evidence="8" id="KW-0066">ATP synthesis</keyword>
<gene>
    <name evidence="10" type="primary">atpG</name>
    <name evidence="10" type="ORF">SNEC2469_LOCUS12052</name>
</gene>
<dbReference type="Proteomes" id="UP000601435">
    <property type="component" value="Unassembled WGS sequence"/>
</dbReference>
<keyword evidence="5" id="KW-0406">Ion transport</keyword>
<dbReference type="HAMAP" id="MF_00815">
    <property type="entry name" value="ATP_synth_gamma_bact"/>
    <property type="match status" value="1"/>
</dbReference>
<comment type="similarity">
    <text evidence="2">Belongs to the ATPase gamma chain family.</text>
</comment>
<dbReference type="Gene3D" id="3.40.1380.10">
    <property type="match status" value="1"/>
</dbReference>
<evidence type="ECO:0000313" key="10">
    <source>
        <dbReference type="EMBL" id="CAE7438424.1"/>
    </source>
</evidence>
<evidence type="ECO:0000256" key="8">
    <source>
        <dbReference type="ARBA" id="ARBA00023310"/>
    </source>
</evidence>
<dbReference type="Pfam" id="PF00231">
    <property type="entry name" value="ATP-synt"/>
    <property type="match status" value="1"/>
</dbReference>
<dbReference type="Gene3D" id="1.10.287.80">
    <property type="entry name" value="ATP synthase, gamma subunit, helix hairpin domain"/>
    <property type="match status" value="1"/>
</dbReference>
<keyword evidence="4" id="KW-0375">Hydrogen ion transport</keyword>
<dbReference type="PANTHER" id="PTHR11693">
    <property type="entry name" value="ATP SYNTHASE GAMMA CHAIN"/>
    <property type="match status" value="1"/>
</dbReference>
<evidence type="ECO:0000256" key="7">
    <source>
        <dbReference type="ARBA" id="ARBA00023196"/>
    </source>
</evidence>
<dbReference type="PROSITE" id="PS00153">
    <property type="entry name" value="ATPASE_GAMMA"/>
    <property type="match status" value="1"/>
</dbReference>
<keyword evidence="3" id="KW-0813">Transport</keyword>
<comment type="caution">
    <text evidence="10">The sequence shown here is derived from an EMBL/GenBank/DDBJ whole genome shotgun (WGS) entry which is preliminary data.</text>
</comment>
<evidence type="ECO:0000256" key="3">
    <source>
        <dbReference type="ARBA" id="ARBA00022448"/>
    </source>
</evidence>
<evidence type="ECO:0000256" key="4">
    <source>
        <dbReference type="ARBA" id="ARBA00022781"/>
    </source>
</evidence>
<dbReference type="AlphaFoldDB" id="A0A812RHF8"/>
<name>A0A812RHF8_9DINO</name>
<evidence type="ECO:0000256" key="6">
    <source>
        <dbReference type="ARBA" id="ARBA00023136"/>
    </source>
</evidence>
<dbReference type="NCBIfam" id="TIGR01146">
    <property type="entry name" value="ATPsyn_F1gamma"/>
    <property type="match status" value="1"/>
</dbReference>
<dbReference type="PANTHER" id="PTHR11693:SF22">
    <property type="entry name" value="ATP SYNTHASE SUBUNIT GAMMA, MITOCHONDRIAL"/>
    <property type="match status" value="1"/>
</dbReference>
<accession>A0A812RHF8</accession>
<evidence type="ECO:0000256" key="2">
    <source>
        <dbReference type="ARBA" id="ARBA00007681"/>
    </source>
</evidence>
<keyword evidence="7" id="KW-0139">CF(1)</keyword>
<keyword evidence="6" id="KW-0472">Membrane</keyword>
<organism evidence="10 11">
    <name type="scientific">Symbiodinium necroappetens</name>
    <dbReference type="NCBI Taxonomy" id="1628268"/>
    <lineage>
        <taxon>Eukaryota</taxon>
        <taxon>Sar</taxon>
        <taxon>Alveolata</taxon>
        <taxon>Dinophyceae</taxon>
        <taxon>Suessiales</taxon>
        <taxon>Symbiodiniaceae</taxon>
        <taxon>Symbiodinium</taxon>
    </lineage>
</organism>
<proteinExistence type="inferred from homology"/>
<comment type="subcellular location">
    <subcellularLocation>
        <location evidence="1">Membrane</location>
        <topology evidence="1">Peripheral membrane protein</topology>
    </subcellularLocation>
</comment>
<dbReference type="InterPro" id="IPR035968">
    <property type="entry name" value="ATP_synth_F1_ATPase_gsu"/>
</dbReference>
<dbReference type="GO" id="GO:0046933">
    <property type="term" value="F:proton-transporting ATP synthase activity, rotational mechanism"/>
    <property type="evidence" value="ECO:0007669"/>
    <property type="project" value="InterPro"/>
</dbReference>
<evidence type="ECO:0000256" key="5">
    <source>
        <dbReference type="ARBA" id="ARBA00023065"/>
    </source>
</evidence>
<evidence type="ECO:0000256" key="1">
    <source>
        <dbReference type="ARBA" id="ARBA00004170"/>
    </source>
</evidence>
<dbReference type="EMBL" id="CAJNJA010019093">
    <property type="protein sequence ID" value="CAE7438424.1"/>
    <property type="molecule type" value="Genomic_DNA"/>
</dbReference>
<dbReference type="InterPro" id="IPR023632">
    <property type="entry name" value="ATP_synth_F1_gsu_CS"/>
</dbReference>
<keyword evidence="11" id="KW-1185">Reference proteome</keyword>